<keyword evidence="1" id="KW-0472">Membrane</keyword>
<accession>A0A848GTZ1</accession>
<feature type="transmembrane region" description="Helical" evidence="1">
    <location>
        <begin position="87"/>
        <end position="111"/>
    </location>
</feature>
<evidence type="ECO:0000256" key="1">
    <source>
        <dbReference type="SAM" id="Phobius"/>
    </source>
</evidence>
<dbReference type="GO" id="GO:0016020">
    <property type="term" value="C:membrane"/>
    <property type="evidence" value="ECO:0007669"/>
    <property type="project" value="InterPro"/>
</dbReference>
<keyword evidence="4" id="KW-1185">Reference proteome</keyword>
<comment type="caution">
    <text evidence="3">The sequence shown here is derived from an EMBL/GenBank/DDBJ whole genome shotgun (WGS) entry which is preliminary data.</text>
</comment>
<keyword evidence="3" id="KW-0808">Transferase</keyword>
<dbReference type="PANTHER" id="PTHR34220">
    <property type="entry name" value="SENSOR HISTIDINE KINASE YPDA"/>
    <property type="match status" value="1"/>
</dbReference>
<reference evidence="3 4" key="1">
    <citation type="submission" date="2020-04" db="EMBL/GenBank/DDBJ databases">
        <title>Chitinophaga sp. G-6-1-13 sp. nov., isolated from soil.</title>
        <authorList>
            <person name="Dahal R.H."/>
            <person name="Chaudhary D.K."/>
        </authorList>
    </citation>
    <scope>NUCLEOTIDE SEQUENCE [LARGE SCALE GENOMIC DNA]</scope>
    <source>
        <strain evidence="3 4">G-6-1-13</strain>
    </source>
</reference>
<dbReference type="InterPro" id="IPR050640">
    <property type="entry name" value="Bact_2-comp_sensor_kinase"/>
</dbReference>
<evidence type="ECO:0000313" key="3">
    <source>
        <dbReference type="EMBL" id="NML40203.1"/>
    </source>
</evidence>
<feature type="domain" description="Signal transduction histidine kinase internal region" evidence="2">
    <location>
        <begin position="174"/>
        <end position="252"/>
    </location>
</feature>
<keyword evidence="1" id="KW-0812">Transmembrane</keyword>
<feature type="transmembrane region" description="Helical" evidence="1">
    <location>
        <begin position="54"/>
        <end position="75"/>
    </location>
</feature>
<dbReference type="AlphaFoldDB" id="A0A848GTZ1"/>
<organism evidence="3 4">
    <name type="scientific">Chitinophaga fulva</name>
    <dbReference type="NCBI Taxonomy" id="2728842"/>
    <lineage>
        <taxon>Bacteria</taxon>
        <taxon>Pseudomonadati</taxon>
        <taxon>Bacteroidota</taxon>
        <taxon>Chitinophagia</taxon>
        <taxon>Chitinophagales</taxon>
        <taxon>Chitinophagaceae</taxon>
        <taxon>Chitinophaga</taxon>
    </lineage>
</organism>
<dbReference type="InterPro" id="IPR010559">
    <property type="entry name" value="Sig_transdc_His_kin_internal"/>
</dbReference>
<feature type="transmembrane region" description="Helical" evidence="1">
    <location>
        <begin position="131"/>
        <end position="154"/>
    </location>
</feature>
<gene>
    <name evidence="3" type="ORF">HHL17_23590</name>
</gene>
<sequence>MNFQENEPLFSSKLFLYLSRILVLFTFSIIFKSFDHTFVNDLRVMDVRGWTFSVVYVVFGLIVWEGAVWLARILEKRIGGGSASRRLTVLCCALVLYGMLAAVAFGFLYAVTDIVLFHRYEAWQSFKRLSYDLNFGIFMFYLLILTFNGIIYYYTAWKEYQVQAERLKRENIQARYDALRNQIDPHFFFNSLSVLTNLVYKSPDLSADYITQLAKTYRYILDKKFENLVTIQTELDFLESYLFLMRIRHQQSIQFGIDIDEKIRSKGMIPPVSLQLLIENAIKHNRFSSADPLVITVKHEEGCLVVSNRIRRKASTEISSGIGLENIQKRYALISEQGIEVLQADDMFIVKIPIITAT</sequence>
<keyword evidence="1" id="KW-1133">Transmembrane helix</keyword>
<evidence type="ECO:0000259" key="2">
    <source>
        <dbReference type="Pfam" id="PF06580"/>
    </source>
</evidence>
<name>A0A848GTZ1_9BACT</name>
<evidence type="ECO:0000313" key="4">
    <source>
        <dbReference type="Proteomes" id="UP000583266"/>
    </source>
</evidence>
<dbReference type="Pfam" id="PF06580">
    <property type="entry name" value="His_kinase"/>
    <property type="match status" value="1"/>
</dbReference>
<dbReference type="PANTHER" id="PTHR34220:SF7">
    <property type="entry name" value="SENSOR HISTIDINE KINASE YPDA"/>
    <property type="match status" value="1"/>
</dbReference>
<dbReference type="RefSeq" id="WP_169227315.1">
    <property type="nucleotide sequence ID" value="NZ_JABBGC010000003.1"/>
</dbReference>
<proteinExistence type="predicted"/>
<dbReference type="GO" id="GO:0000155">
    <property type="term" value="F:phosphorelay sensor kinase activity"/>
    <property type="evidence" value="ECO:0007669"/>
    <property type="project" value="InterPro"/>
</dbReference>
<feature type="transmembrane region" description="Helical" evidence="1">
    <location>
        <begin position="14"/>
        <end position="34"/>
    </location>
</feature>
<keyword evidence="3" id="KW-0418">Kinase</keyword>
<dbReference type="Proteomes" id="UP000583266">
    <property type="component" value="Unassembled WGS sequence"/>
</dbReference>
<dbReference type="EMBL" id="JABBGC010000003">
    <property type="protein sequence ID" value="NML40203.1"/>
    <property type="molecule type" value="Genomic_DNA"/>
</dbReference>
<protein>
    <submittedName>
        <fullName evidence="3">Histidine kinase</fullName>
    </submittedName>
</protein>